<dbReference type="AlphaFoldDB" id="A0A8X8IEF5"/>
<dbReference type="PANTHER" id="PTHR28008">
    <property type="entry name" value="DOMAIN PROTEIN, PUTATIVE (AFU_ORTHOLOGUE AFUA_3G10980)-RELATED"/>
    <property type="match status" value="1"/>
</dbReference>
<dbReference type="PANTHER" id="PTHR28008:SF1">
    <property type="entry name" value="DOMAIN PROTEIN, PUTATIVE (AFU_ORTHOLOGUE AFUA_3G10980)-RELATED"/>
    <property type="match status" value="1"/>
</dbReference>
<protein>
    <submittedName>
        <fullName evidence="2">VanZ like family protein</fullName>
    </submittedName>
</protein>
<proteinExistence type="predicted"/>
<dbReference type="NCBIfam" id="NF037970">
    <property type="entry name" value="vanZ_1"/>
    <property type="match status" value="1"/>
</dbReference>
<feature type="transmembrane region" description="Helical" evidence="1">
    <location>
        <begin position="43"/>
        <end position="60"/>
    </location>
</feature>
<evidence type="ECO:0000313" key="3">
    <source>
        <dbReference type="Proteomes" id="UP000198711"/>
    </source>
</evidence>
<comment type="caution">
    <text evidence="2">The sequence shown here is derived from an EMBL/GenBank/DDBJ whole genome shotgun (WGS) entry which is preliminary data.</text>
</comment>
<keyword evidence="1" id="KW-1133">Transmembrane helix</keyword>
<evidence type="ECO:0000256" key="1">
    <source>
        <dbReference type="SAM" id="Phobius"/>
    </source>
</evidence>
<dbReference type="EMBL" id="FNNO01000004">
    <property type="protein sequence ID" value="SDW59938.1"/>
    <property type="molecule type" value="Genomic_DNA"/>
</dbReference>
<organism evidence="2 3">
    <name type="scientific">Hydrobacter penzbergensis</name>
    <dbReference type="NCBI Taxonomy" id="1235997"/>
    <lineage>
        <taxon>Bacteria</taxon>
        <taxon>Pseudomonadati</taxon>
        <taxon>Bacteroidota</taxon>
        <taxon>Chitinophagia</taxon>
        <taxon>Chitinophagales</taxon>
        <taxon>Chitinophagaceae</taxon>
        <taxon>Hydrobacter</taxon>
    </lineage>
</organism>
<name>A0A8X8IEF5_9BACT</name>
<dbReference type="Proteomes" id="UP000198711">
    <property type="component" value="Unassembled WGS sequence"/>
</dbReference>
<gene>
    <name evidence="2" type="ORF">SAMN05444410_10465</name>
</gene>
<sequence>MKAILFAPAVLLFALCTVLLTLPGADLPSCGFCAAIPQFDKLVHIGMFTLLGLCFGYPVVKSPWTLQRRLKWVLLIALLSIGYGIAIEFIQLFWIPGRSFEGWDILADSTGSLIAYVWNRNACKKIGPDGNRGRNQN</sequence>
<dbReference type="RefSeq" id="WP_139173850.1">
    <property type="nucleotide sequence ID" value="NZ_FNNO01000004.1"/>
</dbReference>
<keyword evidence="3" id="KW-1185">Reference proteome</keyword>
<keyword evidence="1" id="KW-0472">Membrane</keyword>
<reference evidence="2 3" key="1">
    <citation type="submission" date="2016-10" db="EMBL/GenBank/DDBJ databases">
        <authorList>
            <person name="Varghese N."/>
            <person name="Submissions S."/>
        </authorList>
    </citation>
    <scope>NUCLEOTIDE SEQUENCE [LARGE SCALE GENOMIC DNA]</scope>
    <source>
        <strain evidence="2 3">DSM 25353</strain>
    </source>
</reference>
<keyword evidence="1" id="KW-0812">Transmembrane</keyword>
<evidence type="ECO:0000313" key="2">
    <source>
        <dbReference type="EMBL" id="SDW59938.1"/>
    </source>
</evidence>
<feature type="transmembrane region" description="Helical" evidence="1">
    <location>
        <begin position="72"/>
        <end position="94"/>
    </location>
</feature>
<accession>A0A8X8IEF5</accession>